<dbReference type="AlphaFoldDB" id="A0A8H7RSB0"/>
<sequence>MPGLTTPQNERFGVHDMPPNECYDRIDEFVNANKNVATSFTADDDNQNMGLLSAHLANNQTRATNVALNRRQIVNYLLSHGYVCEGPAGPDSTAIRCVPEQLPRQ</sequence>
<organism evidence="1 2">
    <name type="scientific">Circinella minor</name>
    <dbReference type="NCBI Taxonomy" id="1195481"/>
    <lineage>
        <taxon>Eukaryota</taxon>
        <taxon>Fungi</taxon>
        <taxon>Fungi incertae sedis</taxon>
        <taxon>Mucoromycota</taxon>
        <taxon>Mucoromycotina</taxon>
        <taxon>Mucoromycetes</taxon>
        <taxon>Mucorales</taxon>
        <taxon>Lichtheimiaceae</taxon>
        <taxon>Circinella</taxon>
    </lineage>
</organism>
<evidence type="ECO:0000313" key="2">
    <source>
        <dbReference type="Proteomes" id="UP000646827"/>
    </source>
</evidence>
<gene>
    <name evidence="1" type="ORF">INT45_007705</name>
</gene>
<dbReference type="EMBL" id="JAEPRB010000559">
    <property type="protein sequence ID" value="KAG2214966.1"/>
    <property type="molecule type" value="Genomic_DNA"/>
</dbReference>
<keyword evidence="2" id="KW-1185">Reference proteome</keyword>
<proteinExistence type="predicted"/>
<evidence type="ECO:0000313" key="1">
    <source>
        <dbReference type="EMBL" id="KAG2214966.1"/>
    </source>
</evidence>
<dbReference type="Proteomes" id="UP000646827">
    <property type="component" value="Unassembled WGS sequence"/>
</dbReference>
<reference evidence="1 2" key="1">
    <citation type="submission" date="2020-12" db="EMBL/GenBank/DDBJ databases">
        <title>Metabolic potential, ecology and presence of endohyphal bacteria is reflected in genomic diversity of Mucoromycotina.</title>
        <authorList>
            <person name="Muszewska A."/>
            <person name="Okrasinska A."/>
            <person name="Steczkiewicz K."/>
            <person name="Drgas O."/>
            <person name="Orlowska M."/>
            <person name="Perlinska-Lenart U."/>
            <person name="Aleksandrzak-Piekarczyk T."/>
            <person name="Szatraj K."/>
            <person name="Zielenkiewicz U."/>
            <person name="Pilsyk S."/>
            <person name="Malc E."/>
            <person name="Mieczkowski P."/>
            <person name="Kruszewska J.S."/>
            <person name="Biernat P."/>
            <person name="Pawlowska J."/>
        </authorList>
    </citation>
    <scope>NUCLEOTIDE SEQUENCE [LARGE SCALE GENOMIC DNA]</scope>
    <source>
        <strain evidence="1 2">CBS 142.35</strain>
    </source>
</reference>
<name>A0A8H7RSB0_9FUNG</name>
<comment type="caution">
    <text evidence="1">The sequence shown here is derived from an EMBL/GenBank/DDBJ whole genome shotgun (WGS) entry which is preliminary data.</text>
</comment>
<dbReference type="OrthoDB" id="2203017at2759"/>
<accession>A0A8H7RSB0</accession>
<protein>
    <submittedName>
        <fullName evidence="1">Uncharacterized protein</fullName>
    </submittedName>
</protein>